<evidence type="ECO:0000256" key="1">
    <source>
        <dbReference type="ARBA" id="ARBA00022741"/>
    </source>
</evidence>
<evidence type="ECO:0000313" key="6">
    <source>
        <dbReference type="Proteomes" id="UP001377804"/>
    </source>
</evidence>
<dbReference type="Proteomes" id="UP001377804">
    <property type="component" value="Unassembled WGS sequence"/>
</dbReference>
<dbReference type="InterPro" id="IPR024432">
    <property type="entry name" value="Put_RecE_PDDEXK-like_dom"/>
</dbReference>
<protein>
    <submittedName>
        <fullName evidence="5">PD-(D/E)XK nuclease-like domain-containing protein</fullName>
    </submittedName>
</protein>
<feature type="domain" description="Putative exodeoxyribonuclease 8 PDDEXK-like" evidence="4">
    <location>
        <begin position="18"/>
        <end position="260"/>
    </location>
</feature>
<comment type="caution">
    <text evidence="5">The sequence shown here is derived from an EMBL/GenBank/DDBJ whole genome shotgun (WGS) entry which is preliminary data.</text>
</comment>
<evidence type="ECO:0000256" key="3">
    <source>
        <dbReference type="ARBA" id="ARBA00022840"/>
    </source>
</evidence>
<sequence length="276" mass="32299">MSLTQENYYQDTSYMTNSLFKAMKKDEIGTLAKIKGLWNPEENKTALLVGNYVHSYFESKEAHDRFKEANQDDMMTKSGKLKADFKVAEKMIHRLTHRYDVQVKDWVEDNTFQRFYTGDKEVIVTGQVGGVDFKGKIDCLNLEKGYFVDLKTTRSIREKQWSDELHKKVSFIRNYEYHRQLALYQELIRQTFGKVVQPFIVAVSKESQTDVQVFNFSSEQDKELMSESLEEIKELAPRFRKVLDGEIEPKKLDTSDFVKATRSLSMIMQAEELETD</sequence>
<evidence type="ECO:0000256" key="2">
    <source>
        <dbReference type="ARBA" id="ARBA00022806"/>
    </source>
</evidence>
<dbReference type="Pfam" id="PF12684">
    <property type="entry name" value="DUF3799"/>
    <property type="match status" value="1"/>
</dbReference>
<keyword evidence="1" id="KW-0547">Nucleotide-binding</keyword>
<evidence type="ECO:0000313" key="5">
    <source>
        <dbReference type="EMBL" id="MEJ6348808.1"/>
    </source>
</evidence>
<keyword evidence="2" id="KW-0347">Helicase</keyword>
<dbReference type="InterPro" id="IPR011604">
    <property type="entry name" value="PDDEXK-like_dom_sf"/>
</dbReference>
<dbReference type="Gene3D" id="3.90.320.10">
    <property type="match status" value="1"/>
</dbReference>
<dbReference type="RefSeq" id="WP_339970313.1">
    <property type="nucleotide sequence ID" value="NZ_JAWMWG010000003.1"/>
</dbReference>
<keyword evidence="6" id="KW-1185">Reference proteome</keyword>
<keyword evidence="2" id="KW-0378">Hydrolase</keyword>
<evidence type="ECO:0000259" key="4">
    <source>
        <dbReference type="Pfam" id="PF12684"/>
    </source>
</evidence>
<reference evidence="5 6" key="1">
    <citation type="submission" date="2023-10" db="EMBL/GenBank/DDBJ databases">
        <title>Holzapfeliella saturejae sp. nov. isolated from Satureja montana flowers.</title>
        <authorList>
            <person name="Alcantara C."/>
            <person name="Zuniga M."/>
            <person name="Landete J.M."/>
            <person name="Monedero V."/>
        </authorList>
    </citation>
    <scope>NUCLEOTIDE SEQUENCE [LARGE SCALE GENOMIC DNA]</scope>
    <source>
        <strain evidence="5 6">He02</strain>
    </source>
</reference>
<accession>A0ABU8SHE4</accession>
<proteinExistence type="predicted"/>
<name>A0ABU8SHE4_9LACO</name>
<organism evidence="5 6">
    <name type="scientific">Holzapfeliella saturejae</name>
    <dbReference type="NCBI Taxonomy" id="3082953"/>
    <lineage>
        <taxon>Bacteria</taxon>
        <taxon>Bacillati</taxon>
        <taxon>Bacillota</taxon>
        <taxon>Bacilli</taxon>
        <taxon>Lactobacillales</taxon>
        <taxon>Lactobacillaceae</taxon>
        <taxon>Holzapfeliella</taxon>
    </lineage>
</organism>
<keyword evidence="3" id="KW-0067">ATP-binding</keyword>
<dbReference type="EMBL" id="JAWMWG010000003">
    <property type="protein sequence ID" value="MEJ6348808.1"/>
    <property type="molecule type" value="Genomic_DNA"/>
</dbReference>
<gene>
    <name evidence="5" type="ORF">R4Y45_06210</name>
</gene>